<evidence type="ECO:0000313" key="3">
    <source>
        <dbReference type="Proteomes" id="UP001190464"/>
    </source>
</evidence>
<evidence type="ECO:0000256" key="1">
    <source>
        <dbReference type="SAM" id="MobiDB-lite"/>
    </source>
</evidence>
<accession>A0ABM9LGW6</accession>
<proteinExistence type="predicted"/>
<keyword evidence="3" id="KW-1185">Reference proteome</keyword>
<protein>
    <submittedName>
        <fullName evidence="2">Uncharacterized protein</fullName>
    </submittedName>
</protein>
<organism evidence="2 3">
    <name type="scientific">[Mycobacterium] holstebronense</name>
    <dbReference type="NCBI Taxonomy" id="3064288"/>
    <lineage>
        <taxon>Bacteria</taxon>
        <taxon>Bacillati</taxon>
        <taxon>Actinomycetota</taxon>
        <taxon>Actinomycetes</taxon>
        <taxon>Mycobacteriales</taxon>
        <taxon>Mycobacteriaceae</taxon>
        <taxon>Mycolicibacterium</taxon>
    </lineage>
</organism>
<gene>
    <name evidence="2" type="ORF">MU0102_000823</name>
</gene>
<sequence length="229" mass="23828">MHGVNCWLMGLSFLLGLLLTFAFTIRRVKREVPVSVTPGTAGPATSTGSGSTAKLAGGTLPSETETAAMAIGGAPYGVGSARAGAGGVGPTGWTIKGNEDSMLYHTTDSPWYDQTVAEVWFAEESAAAAAGFTRWDKGTAARGLNGRAKLVEVEEVPPGPFGPGSTKAGPGGSGPVGWTVKGNEDSMLYHAPASPAYDATIAEVWFKDEQTAAAAGFQRWDTWRKDMKK</sequence>
<dbReference type="RefSeq" id="WP_308485734.1">
    <property type="nucleotide sequence ID" value="NZ_OY726398.1"/>
</dbReference>
<feature type="region of interest" description="Disordered" evidence="1">
    <location>
        <begin position="35"/>
        <end position="55"/>
    </location>
</feature>
<reference evidence="2 3" key="1">
    <citation type="submission" date="2023-08" db="EMBL/GenBank/DDBJ databases">
        <authorList>
            <person name="Folkvardsen B D."/>
            <person name="Norman A."/>
        </authorList>
    </citation>
    <scope>NUCLEOTIDE SEQUENCE [LARGE SCALE GENOMIC DNA]</scope>
    <source>
        <strain evidence="2 3">Mu0102</strain>
    </source>
</reference>
<feature type="compositionally biased region" description="Low complexity" evidence="1">
    <location>
        <begin position="37"/>
        <end position="55"/>
    </location>
</feature>
<name>A0ABM9LGW6_9MYCO</name>
<evidence type="ECO:0000313" key="2">
    <source>
        <dbReference type="EMBL" id="CAJ1498837.1"/>
    </source>
</evidence>
<dbReference type="EMBL" id="OY726398">
    <property type="protein sequence ID" value="CAJ1498837.1"/>
    <property type="molecule type" value="Genomic_DNA"/>
</dbReference>
<dbReference type="Proteomes" id="UP001190464">
    <property type="component" value="Chromosome"/>
</dbReference>